<evidence type="ECO:0000256" key="1">
    <source>
        <dbReference type="SAM" id="MobiDB-lite"/>
    </source>
</evidence>
<dbReference type="VEuPathDB" id="VectorBase:ASIC015112"/>
<organism evidence="2">
    <name type="scientific">Anopheles sinensis</name>
    <name type="common">Mosquito</name>
    <dbReference type="NCBI Taxonomy" id="74873"/>
    <lineage>
        <taxon>Eukaryota</taxon>
        <taxon>Metazoa</taxon>
        <taxon>Ecdysozoa</taxon>
        <taxon>Arthropoda</taxon>
        <taxon>Hexapoda</taxon>
        <taxon>Insecta</taxon>
        <taxon>Pterygota</taxon>
        <taxon>Neoptera</taxon>
        <taxon>Endopterygota</taxon>
        <taxon>Diptera</taxon>
        <taxon>Nematocera</taxon>
        <taxon>Culicoidea</taxon>
        <taxon>Culicidae</taxon>
        <taxon>Anophelinae</taxon>
        <taxon>Anopheles</taxon>
    </lineage>
</organism>
<evidence type="ECO:0000313" key="4">
    <source>
        <dbReference type="Proteomes" id="UP000030765"/>
    </source>
</evidence>
<accession>A0A084WA25</accession>
<evidence type="ECO:0000313" key="3">
    <source>
        <dbReference type="EnsemblMetazoa" id="ASIC015112-PA"/>
    </source>
</evidence>
<dbReference type="AlphaFoldDB" id="A0A084WA25"/>
<reference evidence="2 4" key="1">
    <citation type="journal article" date="2014" name="BMC Genomics">
        <title>Genome sequence of Anopheles sinensis provides insight into genetics basis of mosquito competence for malaria parasites.</title>
        <authorList>
            <person name="Zhou D."/>
            <person name="Zhang D."/>
            <person name="Ding G."/>
            <person name="Shi L."/>
            <person name="Hou Q."/>
            <person name="Ye Y."/>
            <person name="Xu Y."/>
            <person name="Zhou H."/>
            <person name="Xiong C."/>
            <person name="Li S."/>
            <person name="Yu J."/>
            <person name="Hong S."/>
            <person name="Yu X."/>
            <person name="Zou P."/>
            <person name="Chen C."/>
            <person name="Chang X."/>
            <person name="Wang W."/>
            <person name="Lv Y."/>
            <person name="Sun Y."/>
            <person name="Ma L."/>
            <person name="Shen B."/>
            <person name="Zhu C."/>
        </authorList>
    </citation>
    <scope>NUCLEOTIDE SEQUENCE [LARGE SCALE GENOMIC DNA]</scope>
</reference>
<evidence type="ECO:0000313" key="2">
    <source>
        <dbReference type="EMBL" id="KFB47069.1"/>
    </source>
</evidence>
<feature type="region of interest" description="Disordered" evidence="1">
    <location>
        <begin position="67"/>
        <end position="87"/>
    </location>
</feature>
<dbReference type="Proteomes" id="UP000030765">
    <property type="component" value="Unassembled WGS sequence"/>
</dbReference>
<sequence length="87" mass="9802">MPPTMPFNRWNVATAKWPPLERPIRQHVAVKRFITGLIRAAQLHPASPLRRPSKWFAPGVTSCRPQLTPATTPCPEGHTRTEGSLRK</sequence>
<keyword evidence="4" id="KW-1185">Reference proteome</keyword>
<dbReference type="EMBL" id="ATLV01022010">
    <property type="status" value="NOT_ANNOTATED_CDS"/>
    <property type="molecule type" value="Genomic_DNA"/>
</dbReference>
<dbReference type="EnsemblMetazoa" id="ASIC015112-RA">
    <property type="protein sequence ID" value="ASIC015112-PA"/>
    <property type="gene ID" value="ASIC015112"/>
</dbReference>
<feature type="compositionally biased region" description="Basic and acidic residues" evidence="1">
    <location>
        <begin position="77"/>
        <end position="87"/>
    </location>
</feature>
<dbReference type="EMBL" id="KE525327">
    <property type="protein sequence ID" value="KFB47069.1"/>
    <property type="molecule type" value="Genomic_DNA"/>
</dbReference>
<name>A0A084WA25_ANOSI</name>
<proteinExistence type="predicted"/>
<gene>
    <name evidence="2" type="ORF">ZHAS_00015112</name>
</gene>
<protein>
    <submittedName>
        <fullName evidence="2">Uncharacterized protein LOC100707911 isoform X3</fullName>
    </submittedName>
</protein>
<reference evidence="3" key="2">
    <citation type="submission" date="2020-05" db="UniProtKB">
        <authorList>
            <consortium name="EnsemblMetazoa"/>
        </authorList>
    </citation>
    <scope>IDENTIFICATION</scope>
</reference>